<keyword evidence="2" id="KW-1185">Reference proteome</keyword>
<gene>
    <name evidence="1" type="primary">terL</name>
    <name evidence="1" type="ORF">HHL28_17175</name>
</gene>
<evidence type="ECO:0000313" key="2">
    <source>
        <dbReference type="Proteomes" id="UP000501891"/>
    </source>
</evidence>
<dbReference type="EMBL" id="CP051775">
    <property type="protein sequence ID" value="QJE74564.1"/>
    <property type="molecule type" value="Genomic_DNA"/>
</dbReference>
<dbReference type="InterPro" id="IPR047987">
    <property type="entry name" value="Gp19-like_virus"/>
</dbReference>
<protein>
    <submittedName>
        <fullName evidence="1">Phage terminase large subunit</fullName>
    </submittedName>
</protein>
<dbReference type="Proteomes" id="UP000501891">
    <property type="component" value="Chromosome"/>
</dbReference>
<dbReference type="KEGG" id="acru:HHL28_17175"/>
<dbReference type="InterPro" id="IPR027417">
    <property type="entry name" value="P-loop_NTPase"/>
</dbReference>
<organism evidence="1 2">
    <name type="scientific">Aerophototrophica crusticola</name>
    <dbReference type="NCBI Taxonomy" id="1709002"/>
    <lineage>
        <taxon>Bacteria</taxon>
        <taxon>Pseudomonadati</taxon>
        <taxon>Pseudomonadota</taxon>
        <taxon>Alphaproteobacteria</taxon>
        <taxon>Rhodospirillales</taxon>
        <taxon>Rhodospirillaceae</taxon>
        <taxon>Aerophototrophica</taxon>
    </lineage>
</organism>
<sequence length="459" mass="50943">MSRWLQDQWDIPNRDLLLLAFRDSGKSSIVGLFCAWRLVEAPDTRILVLAAEEGLARRMVRTVKRVIETLRPDLKPPKPDLWGAEAFTILRPGVHRDPSMEAKGICANATGCHADIVVCDDVEVPNTADTAAKRAELRLRLGELAHVLSPRGTLLYIGTPHHHHTIYAAQPRPGETQAFLAGFSRKELPVYRDMDNRADPWWSDRFTPETLERIRLRSGEAKFQSQMLLVPRRLGDGRLDPNRLRRYSAEPVRQGNSAGATILLDGRPLLHRRAWWDPALGTNPEKGRAGDGSALAILFIDNEGCAWLHRLLYLTVPEGEEPAQAQCRQVALLCREFHVRQVTVETNGIGNFLPGLLREALATLGEAGTSVQGKHAQGAKVDRILDAWEPRLLSGTLFAHDTVFDTRLVQEMEEWRPDLADASDDGLDAVAGALRDGGESGTPGRKHRSPVLALTDFAV</sequence>
<dbReference type="NCBIfam" id="NF033889">
    <property type="entry name" value="termin_lrg_T7"/>
    <property type="match status" value="1"/>
</dbReference>
<dbReference type="AlphaFoldDB" id="A0A858RAY4"/>
<evidence type="ECO:0000313" key="1">
    <source>
        <dbReference type="EMBL" id="QJE74564.1"/>
    </source>
</evidence>
<proteinExistence type="predicted"/>
<reference evidence="1" key="1">
    <citation type="submission" date="2020-04" db="EMBL/GenBank/DDBJ databases">
        <title>A desert anoxygenic phototrophic bacterium fixes CO2 using RubisCO under aerobic conditions.</title>
        <authorList>
            <person name="Tang K."/>
        </authorList>
    </citation>
    <scope>NUCLEOTIDE SEQUENCE [LARGE SCALE GENOMIC DNA]</scope>
    <source>
        <strain evidence="1">MIMtkB3</strain>
    </source>
</reference>
<dbReference type="Gene3D" id="3.40.50.300">
    <property type="entry name" value="P-loop containing nucleotide triphosphate hydrolases"/>
    <property type="match status" value="1"/>
</dbReference>
<name>A0A858RAY4_9PROT</name>
<accession>A0A858RAY4</accession>